<evidence type="ECO:0000313" key="1">
    <source>
        <dbReference type="EMBL" id="XBS47721.1"/>
    </source>
</evidence>
<sequence>MPALKEKPKLNRWDLAVRELVALSTAVDNPQGGLHALVIKRLLLDPEQPQNFIQVAIDLRRGKITSATDYNVKKTLRFLTEHGVVVSLHGGMFKLSAEMRELILEATLKNVKNRQKRQGL</sequence>
<accession>A0AAU7PFB7</accession>
<dbReference type="EMBL" id="PP856017">
    <property type="protein sequence ID" value="XBS47721.1"/>
    <property type="molecule type" value="Genomic_DNA"/>
</dbReference>
<gene>
    <name evidence="1" type="ORF">SURPRISE13_132</name>
</gene>
<protein>
    <submittedName>
        <fullName evidence="1">Uncharacterized protein</fullName>
    </submittedName>
</protein>
<proteinExistence type="predicted"/>
<name>A0AAU7PFB7_9VIRU</name>
<reference evidence="1" key="1">
    <citation type="submission" date="2024-05" db="EMBL/GenBank/DDBJ databases">
        <title>Isolation and characterization of the novel Burkholderia jumbo bacteriophage Surprise13.</title>
        <authorList>
            <person name="Supina B.S.I."/>
            <person name="Dennis J."/>
        </authorList>
    </citation>
    <scope>NUCLEOTIDE SEQUENCE</scope>
</reference>
<organism evidence="1">
    <name type="scientific">Burkholderia phage vB_BgluM-SURPRISE13</name>
    <dbReference type="NCBI Taxonomy" id="3159457"/>
    <lineage>
        <taxon>Viruses</taxon>
    </lineage>
</organism>